<keyword evidence="2 5" id="KW-0812">Transmembrane</keyword>
<evidence type="ECO:0000256" key="3">
    <source>
        <dbReference type="ARBA" id="ARBA00022989"/>
    </source>
</evidence>
<evidence type="ECO:0000256" key="5">
    <source>
        <dbReference type="SAM" id="Phobius"/>
    </source>
</evidence>
<feature type="domain" description="Fatty acid hydroxylase" evidence="6">
    <location>
        <begin position="143"/>
        <end position="283"/>
    </location>
</feature>
<keyword evidence="8" id="KW-1185">Reference proteome</keyword>
<evidence type="ECO:0000259" key="6">
    <source>
        <dbReference type="Pfam" id="PF04116"/>
    </source>
</evidence>
<comment type="caution">
    <text evidence="7">The sequence shown here is derived from an EMBL/GenBank/DDBJ whole genome shotgun (WGS) entry which is preliminary data.</text>
</comment>
<evidence type="ECO:0000313" key="8">
    <source>
        <dbReference type="Proteomes" id="UP000025756"/>
    </source>
</evidence>
<dbReference type="PANTHER" id="PTHR11863">
    <property type="entry name" value="STEROL DESATURASE"/>
    <property type="match status" value="1"/>
</dbReference>
<protein>
    <submittedName>
        <fullName evidence="7">Fatty acid hydroxylase family protein</fullName>
    </submittedName>
</protein>
<dbReference type="Proteomes" id="UP000025756">
    <property type="component" value="Unassembled WGS sequence"/>
</dbReference>
<dbReference type="Pfam" id="PF04116">
    <property type="entry name" value="FA_hydroxylase"/>
    <property type="match status" value="1"/>
</dbReference>
<sequence>MDCLASLIMDTLTQWFSQCQQWLFEALVQPALFHLGLAGFTEDAYDATMWLLVGLLQLLVLIAVFGPLQRWRPVEPVRDRGQVAVDVLYTLVHRLGLFRLALFFTIDPLWDALFGQMHTWGLATWHLDQIWPGVTDLAWVSLVLYLLVFDAVDYAWHRAQHRVHWLWALHAVHHSQRQMTMWSDNRNHLLDDFLRDAVIVLVSQLVGVPPAQFVAVVAIMQLAESLSHANVRLSFGALGQRLLVDPRFHRRHHSIAYDASQPGPTGGYNFAALFPLWDMLFGTARFDGDYGPTGIHDQLPQAGGRDYGRGFWAQQWLGLRRMAGRADTPAPAVPRDAQA</sequence>
<gene>
    <name evidence="7" type="ORF">L490_4464</name>
</gene>
<evidence type="ECO:0000256" key="1">
    <source>
        <dbReference type="ARBA" id="ARBA00004370"/>
    </source>
</evidence>
<dbReference type="InterPro" id="IPR006694">
    <property type="entry name" value="Fatty_acid_hydroxylase"/>
</dbReference>
<dbReference type="EMBL" id="JGWH01000007">
    <property type="protein sequence ID" value="KCV38742.1"/>
    <property type="molecule type" value="Genomic_DNA"/>
</dbReference>
<keyword evidence="4 5" id="KW-0472">Membrane</keyword>
<accession>A0ABR4RLP5</accession>
<keyword evidence="3 5" id="KW-1133">Transmembrane helix</keyword>
<evidence type="ECO:0000313" key="7">
    <source>
        <dbReference type="EMBL" id="KCV38742.1"/>
    </source>
</evidence>
<feature type="transmembrane region" description="Helical" evidence="5">
    <location>
        <begin position="47"/>
        <end position="66"/>
    </location>
</feature>
<feature type="transmembrane region" description="Helical" evidence="5">
    <location>
        <begin position="130"/>
        <end position="152"/>
    </location>
</feature>
<evidence type="ECO:0000256" key="2">
    <source>
        <dbReference type="ARBA" id="ARBA00022692"/>
    </source>
</evidence>
<dbReference type="InterPro" id="IPR050307">
    <property type="entry name" value="Sterol_Desaturase_Related"/>
</dbReference>
<comment type="subcellular location">
    <subcellularLocation>
        <location evidence="1">Membrane</location>
    </subcellularLocation>
</comment>
<evidence type="ECO:0000256" key="4">
    <source>
        <dbReference type="ARBA" id="ARBA00023136"/>
    </source>
</evidence>
<reference evidence="7 8" key="1">
    <citation type="submission" date="2014-03" db="EMBL/GenBank/DDBJ databases">
        <title>Genome sequence of Bordetella bronchiseptica.</title>
        <authorList>
            <person name="Harvill E."/>
            <person name="Goodfield L.L."/>
            <person name="Ivanov Y.V."/>
            <person name="Meyer J.A."/>
            <person name="Muse S.J."/>
            <person name="Jacobs N."/>
            <person name="Bendor L."/>
            <person name="Smallridge W.E."/>
            <person name="Brinkac L.M."/>
            <person name="Sanka R."/>
            <person name="Kim M."/>
            <person name="Losada L."/>
        </authorList>
    </citation>
    <scope>NUCLEOTIDE SEQUENCE [LARGE SCALE GENOMIC DNA]</scope>
    <source>
        <strain evidence="7 8">00-P-2796</strain>
    </source>
</reference>
<organism evidence="7 8">
    <name type="scientific">Bordetella bronchiseptica 00-P-2796</name>
    <dbReference type="NCBI Taxonomy" id="1331199"/>
    <lineage>
        <taxon>Bacteria</taxon>
        <taxon>Pseudomonadati</taxon>
        <taxon>Pseudomonadota</taxon>
        <taxon>Betaproteobacteria</taxon>
        <taxon>Burkholderiales</taxon>
        <taxon>Alcaligenaceae</taxon>
        <taxon>Bordetella</taxon>
    </lineage>
</organism>
<proteinExistence type="predicted"/>
<name>A0ABR4RLP5_BORBO</name>
<feature type="transmembrane region" description="Helical" evidence="5">
    <location>
        <begin position="87"/>
        <end position="110"/>
    </location>
</feature>